<proteinExistence type="predicted"/>
<feature type="domain" description="DUF3048" evidence="1">
    <location>
        <begin position="81"/>
        <end position="171"/>
    </location>
</feature>
<dbReference type="SUPFAM" id="SSF159774">
    <property type="entry name" value="YerB-like"/>
    <property type="match status" value="1"/>
</dbReference>
<feature type="domain" description="DUF3048" evidence="2">
    <location>
        <begin position="284"/>
        <end position="393"/>
    </location>
</feature>
<dbReference type="InterPro" id="IPR035328">
    <property type="entry name" value="DUF3048_C"/>
</dbReference>
<organism evidence="3 4">
    <name type="scientific">Candidatus Collierbacteria bacterium GW2011_GWA2_42_17</name>
    <dbReference type="NCBI Taxonomy" id="1618378"/>
    <lineage>
        <taxon>Bacteria</taxon>
        <taxon>Candidatus Collieribacteriota</taxon>
    </lineage>
</organism>
<dbReference type="InterPro" id="IPR021416">
    <property type="entry name" value="DUF3048_N"/>
</dbReference>
<dbReference type="Pfam" id="PF17479">
    <property type="entry name" value="DUF3048_C"/>
    <property type="match status" value="1"/>
</dbReference>
<dbReference type="Proteomes" id="UP000033854">
    <property type="component" value="Unassembled WGS sequence"/>
</dbReference>
<dbReference type="Gene3D" id="3.50.90.10">
    <property type="entry name" value="YerB-like"/>
    <property type="match status" value="1"/>
</dbReference>
<evidence type="ECO:0000259" key="2">
    <source>
        <dbReference type="Pfam" id="PF17479"/>
    </source>
</evidence>
<dbReference type="EMBL" id="LCDA01000001">
    <property type="protein sequence ID" value="KKS43308.1"/>
    <property type="molecule type" value="Genomic_DNA"/>
</dbReference>
<accession>A0A0G1C0X9</accession>
<evidence type="ECO:0000313" key="3">
    <source>
        <dbReference type="EMBL" id="KKS43308.1"/>
    </source>
</evidence>
<dbReference type="Pfam" id="PF11258">
    <property type="entry name" value="DUF3048"/>
    <property type="match status" value="1"/>
</dbReference>
<gene>
    <name evidence="3" type="ORF">UV06_C0001G0042</name>
</gene>
<sequence>MSSVKLFSLKTIIGLIVTFLVSGGVAYAIVPASGGVLISPKIEEETGIKSTGFGQFANEPKTEACPLNGKLYSKSEKALWETRRPILAMIENDASVRPQSGLSSADIVYEAVAEGGITRFMGVFYCGAQSDTMRVAPVRSARIYFVNLATEYNTPIYMHVGGANCGRDEASGQCVSNPKAFAIEELAKLGWRKPGGNDFDTIGDIGIPVMKRDYDRLGTAATIATEHTYVGYLPYAWKEAEKRGYTAKMPNDKPWLSGFTAWKTNSDLVVSGTPATDVKFEFWKNYSEFSVEWKYDSVSKTYLRFNGGTAHTDLDTKQQLSASNVIVQFAKETELGDYGKHLYYDIIGSGTGYVFQNGVAVEVTWKKAKQKDRTIFTDKAGKEIVFVPGNIWVEILPIGNKVVYN</sequence>
<evidence type="ECO:0000313" key="4">
    <source>
        <dbReference type="Proteomes" id="UP000033854"/>
    </source>
</evidence>
<evidence type="ECO:0000259" key="1">
    <source>
        <dbReference type="Pfam" id="PF11258"/>
    </source>
</evidence>
<name>A0A0G1C0X9_9BACT</name>
<protein>
    <recommendedName>
        <fullName evidence="5">PT repeat-containing protein</fullName>
    </recommendedName>
</protein>
<comment type="caution">
    <text evidence="3">The sequence shown here is derived from an EMBL/GenBank/DDBJ whole genome shotgun (WGS) entry which is preliminary data.</text>
</comment>
<dbReference type="AlphaFoldDB" id="A0A0G1C0X9"/>
<reference evidence="3 4" key="1">
    <citation type="journal article" date="2015" name="Nature">
        <title>rRNA introns, odd ribosomes, and small enigmatic genomes across a large radiation of phyla.</title>
        <authorList>
            <person name="Brown C.T."/>
            <person name="Hug L.A."/>
            <person name="Thomas B.C."/>
            <person name="Sharon I."/>
            <person name="Castelle C.J."/>
            <person name="Singh A."/>
            <person name="Wilkins M.J."/>
            <person name="Williams K.H."/>
            <person name="Banfield J.F."/>
        </authorList>
    </citation>
    <scope>NUCLEOTIDE SEQUENCE [LARGE SCALE GENOMIC DNA]</scope>
</reference>
<dbReference type="InterPro" id="IPR023158">
    <property type="entry name" value="YerB-like_sf"/>
</dbReference>
<evidence type="ECO:0008006" key="5">
    <source>
        <dbReference type="Google" id="ProtNLM"/>
    </source>
</evidence>